<evidence type="ECO:0000313" key="2">
    <source>
        <dbReference type="Proteomes" id="UP001732700"/>
    </source>
</evidence>
<keyword evidence="2" id="KW-1185">Reference proteome</keyword>
<protein>
    <submittedName>
        <fullName evidence="1">Uncharacterized protein</fullName>
    </submittedName>
</protein>
<organism evidence="1 2">
    <name type="scientific">Avena sativa</name>
    <name type="common">Oat</name>
    <dbReference type="NCBI Taxonomy" id="4498"/>
    <lineage>
        <taxon>Eukaryota</taxon>
        <taxon>Viridiplantae</taxon>
        <taxon>Streptophyta</taxon>
        <taxon>Embryophyta</taxon>
        <taxon>Tracheophyta</taxon>
        <taxon>Spermatophyta</taxon>
        <taxon>Magnoliopsida</taxon>
        <taxon>Liliopsida</taxon>
        <taxon>Poales</taxon>
        <taxon>Poaceae</taxon>
        <taxon>BOP clade</taxon>
        <taxon>Pooideae</taxon>
        <taxon>Poodae</taxon>
        <taxon>Poeae</taxon>
        <taxon>Poeae Chloroplast Group 1 (Aveneae type)</taxon>
        <taxon>Aveninae</taxon>
        <taxon>Avena</taxon>
    </lineage>
</organism>
<accession>A0ACD5TEC5</accession>
<name>A0ACD5TEC5_AVESA</name>
<reference evidence="1" key="1">
    <citation type="submission" date="2021-05" db="EMBL/GenBank/DDBJ databases">
        <authorList>
            <person name="Scholz U."/>
            <person name="Mascher M."/>
            <person name="Fiebig A."/>
        </authorList>
    </citation>
    <scope>NUCLEOTIDE SEQUENCE [LARGE SCALE GENOMIC DNA]</scope>
</reference>
<sequence length="171" mass="19581">MAAFLRQGARRIGGSVLQRTQAALTSPAVAEERRRLVPRRMYSTEEQASEELARTIQQKKEELYDLIALGEMNDRTSSWTNAWLIQYLSEEITPRPSDSFLQAVQKTRRVYSGIRRAGLITLSFLATDYFLYNNKVAPVMMMEEQKVAPVMMMEEQHEARAVDMISTDGRS</sequence>
<reference evidence="1" key="2">
    <citation type="submission" date="2025-09" db="UniProtKB">
        <authorList>
            <consortium name="EnsemblPlants"/>
        </authorList>
    </citation>
    <scope>IDENTIFICATION</scope>
</reference>
<dbReference type="EnsemblPlants" id="AVESA.00010b.r2.1AG0038700.1">
    <property type="protein sequence ID" value="AVESA.00010b.r2.1AG0038700.1.CDS"/>
    <property type="gene ID" value="AVESA.00010b.r2.1AG0038700"/>
</dbReference>
<proteinExistence type="predicted"/>
<evidence type="ECO:0000313" key="1">
    <source>
        <dbReference type="EnsemblPlants" id="AVESA.00010b.r2.1AG0038700.1.CDS"/>
    </source>
</evidence>
<dbReference type="Proteomes" id="UP001732700">
    <property type="component" value="Chromosome 1A"/>
</dbReference>